<comment type="subcellular location">
    <subcellularLocation>
        <location evidence="1">Membrane</location>
        <topology evidence="1">Multi-pass membrane protein</topology>
    </subcellularLocation>
</comment>
<dbReference type="SUPFAM" id="SSF160240">
    <property type="entry name" value="Cation efflux protein cytoplasmic domain-like"/>
    <property type="match status" value="1"/>
</dbReference>
<dbReference type="InterPro" id="IPR027470">
    <property type="entry name" value="Cation_efflux_CTD"/>
</dbReference>
<gene>
    <name evidence="10" type="ORF">FYJ68_02400</name>
</gene>
<keyword evidence="5 7" id="KW-1133">Transmembrane helix</keyword>
<dbReference type="GO" id="GO:0016020">
    <property type="term" value="C:membrane"/>
    <property type="evidence" value="ECO:0007669"/>
    <property type="project" value="UniProtKB-SubCell"/>
</dbReference>
<evidence type="ECO:0000256" key="7">
    <source>
        <dbReference type="SAM" id="Phobius"/>
    </source>
</evidence>
<evidence type="ECO:0000256" key="1">
    <source>
        <dbReference type="ARBA" id="ARBA00004141"/>
    </source>
</evidence>
<feature type="domain" description="Cation efflux protein transmembrane" evidence="8">
    <location>
        <begin position="33"/>
        <end position="222"/>
    </location>
</feature>
<accession>A0A6N7X8U9</accession>
<evidence type="ECO:0000256" key="5">
    <source>
        <dbReference type="ARBA" id="ARBA00022989"/>
    </source>
</evidence>
<dbReference type="InterPro" id="IPR058533">
    <property type="entry name" value="Cation_efflux_TM"/>
</dbReference>
<dbReference type="InterPro" id="IPR036837">
    <property type="entry name" value="Cation_efflux_CTD_sf"/>
</dbReference>
<dbReference type="Proteomes" id="UP000469325">
    <property type="component" value="Unassembled WGS sequence"/>
</dbReference>
<keyword evidence="3" id="KW-0813">Transport</keyword>
<evidence type="ECO:0000256" key="4">
    <source>
        <dbReference type="ARBA" id="ARBA00022692"/>
    </source>
</evidence>
<keyword evidence="4 7" id="KW-0812">Transmembrane</keyword>
<evidence type="ECO:0000313" key="10">
    <source>
        <dbReference type="EMBL" id="MST71962.1"/>
    </source>
</evidence>
<dbReference type="GO" id="GO:0008324">
    <property type="term" value="F:monoatomic cation transmembrane transporter activity"/>
    <property type="evidence" value="ECO:0007669"/>
    <property type="project" value="InterPro"/>
</dbReference>
<dbReference type="InterPro" id="IPR050291">
    <property type="entry name" value="CDF_Transporter"/>
</dbReference>
<dbReference type="NCBIfam" id="TIGR01297">
    <property type="entry name" value="CDF"/>
    <property type="match status" value="1"/>
</dbReference>
<sequence>MVSWLVRTFVRDSDDVGNPRVRASYGLLSSMTCIVLNLVLCAAKGLVGVLSGSVSIVADAVNNLSDASSNIVSLVGFKLASRPADQGHPYGHGRYEYLAGMLVSVMIILVGVELGRSSIERIMSPSPAEFGVATVLALLLSIGVKLWMAHFNRTLARHIDSVTLEATAVDSRNDVITSSAVLVAAIVSATTPLDLDGWMGLAVAAFIVWSGFGLLGDTVNPLLGDTPNEQLVQRVHDKILSYPGVLGTHDLLIHDYGPGRQFASAHVQMNADTTVRESHRVLDQIERDLLEQDNLRIVLHCDPVEMDAGGRDLMNWLNVRVRQIDPRLSVHDVDTEHGRDSSDHLVTLDVVRPDDLGMSDDELRERVCAAVRERVPEARCQITVDSGYVSPAK</sequence>
<evidence type="ECO:0000256" key="2">
    <source>
        <dbReference type="ARBA" id="ARBA00008114"/>
    </source>
</evidence>
<feature type="transmembrane region" description="Helical" evidence="7">
    <location>
        <begin position="197"/>
        <end position="215"/>
    </location>
</feature>
<organism evidence="10 11">
    <name type="scientific">Olsenella porci</name>
    <dbReference type="NCBI Taxonomy" id="2652279"/>
    <lineage>
        <taxon>Bacteria</taxon>
        <taxon>Bacillati</taxon>
        <taxon>Actinomycetota</taxon>
        <taxon>Coriobacteriia</taxon>
        <taxon>Coriobacteriales</taxon>
        <taxon>Atopobiaceae</taxon>
        <taxon>Olsenella</taxon>
    </lineage>
</organism>
<protein>
    <submittedName>
        <fullName evidence="10">Cation transporter</fullName>
    </submittedName>
</protein>
<evidence type="ECO:0000259" key="8">
    <source>
        <dbReference type="Pfam" id="PF01545"/>
    </source>
</evidence>
<dbReference type="PANTHER" id="PTHR43840">
    <property type="entry name" value="MITOCHONDRIAL METAL TRANSPORTER 1-RELATED"/>
    <property type="match status" value="1"/>
</dbReference>
<evidence type="ECO:0000313" key="11">
    <source>
        <dbReference type="Proteomes" id="UP000469325"/>
    </source>
</evidence>
<feature type="transmembrane region" description="Helical" evidence="7">
    <location>
        <begin position="25"/>
        <end position="47"/>
    </location>
</feature>
<dbReference type="InterPro" id="IPR027469">
    <property type="entry name" value="Cation_efflux_TMD_sf"/>
</dbReference>
<keyword evidence="6 7" id="KW-0472">Membrane</keyword>
<dbReference type="Gene3D" id="1.20.1510.10">
    <property type="entry name" value="Cation efflux protein transmembrane domain"/>
    <property type="match status" value="1"/>
</dbReference>
<dbReference type="PANTHER" id="PTHR43840:SF15">
    <property type="entry name" value="MITOCHONDRIAL METAL TRANSPORTER 1-RELATED"/>
    <property type="match status" value="1"/>
</dbReference>
<dbReference type="AlphaFoldDB" id="A0A6N7X8U9"/>
<evidence type="ECO:0000256" key="3">
    <source>
        <dbReference type="ARBA" id="ARBA00022448"/>
    </source>
</evidence>
<dbReference type="SUPFAM" id="SSF161111">
    <property type="entry name" value="Cation efflux protein transmembrane domain-like"/>
    <property type="match status" value="1"/>
</dbReference>
<dbReference type="Gene3D" id="3.30.70.1350">
    <property type="entry name" value="Cation efflux protein, cytoplasmic domain"/>
    <property type="match status" value="1"/>
</dbReference>
<proteinExistence type="inferred from homology"/>
<comment type="caution">
    <text evidence="10">The sequence shown here is derived from an EMBL/GenBank/DDBJ whole genome shotgun (WGS) entry which is preliminary data.</text>
</comment>
<dbReference type="EMBL" id="VUNC01000001">
    <property type="protein sequence ID" value="MST71962.1"/>
    <property type="molecule type" value="Genomic_DNA"/>
</dbReference>
<feature type="domain" description="Cation efflux protein cytoplasmic" evidence="9">
    <location>
        <begin position="227"/>
        <end position="303"/>
    </location>
</feature>
<evidence type="ECO:0000256" key="6">
    <source>
        <dbReference type="ARBA" id="ARBA00023136"/>
    </source>
</evidence>
<dbReference type="InterPro" id="IPR002524">
    <property type="entry name" value="Cation_efflux"/>
</dbReference>
<dbReference type="Pfam" id="PF01545">
    <property type="entry name" value="Cation_efflux"/>
    <property type="match status" value="1"/>
</dbReference>
<dbReference type="RefSeq" id="WP_154433694.1">
    <property type="nucleotide sequence ID" value="NZ_VUNC01000001.1"/>
</dbReference>
<evidence type="ECO:0000259" key="9">
    <source>
        <dbReference type="Pfam" id="PF16916"/>
    </source>
</evidence>
<keyword evidence="11" id="KW-1185">Reference proteome</keyword>
<comment type="similarity">
    <text evidence="2">Belongs to the cation diffusion facilitator (CDF) transporter (TC 2.A.4) family.</text>
</comment>
<dbReference type="Pfam" id="PF16916">
    <property type="entry name" value="ZT_dimer"/>
    <property type="match status" value="1"/>
</dbReference>
<reference evidence="10 11" key="1">
    <citation type="submission" date="2019-08" db="EMBL/GenBank/DDBJ databases">
        <title>In-depth cultivation of the pig gut microbiome towards novel bacterial diversity and tailored functional studies.</title>
        <authorList>
            <person name="Wylensek D."/>
            <person name="Hitch T.C.A."/>
            <person name="Clavel T."/>
        </authorList>
    </citation>
    <scope>NUCLEOTIDE SEQUENCE [LARGE SCALE GENOMIC DNA]</scope>
    <source>
        <strain evidence="10 11">CA-Schmier-601-WT-1</strain>
    </source>
</reference>
<dbReference type="FunFam" id="1.20.1510.10:FF:000006">
    <property type="entry name" value="Divalent cation efflux transporter"/>
    <property type="match status" value="1"/>
</dbReference>
<name>A0A6N7X8U9_9ACTN</name>
<feature type="transmembrane region" description="Helical" evidence="7">
    <location>
        <begin position="127"/>
        <end position="148"/>
    </location>
</feature>
<feature type="transmembrane region" description="Helical" evidence="7">
    <location>
        <begin position="97"/>
        <end position="115"/>
    </location>
</feature>